<accession>A0A815FKP7</accession>
<evidence type="ECO:0000313" key="1">
    <source>
        <dbReference type="EMBL" id="CAF1326752.1"/>
    </source>
</evidence>
<dbReference type="Proteomes" id="UP000663855">
    <property type="component" value="Unassembled WGS sequence"/>
</dbReference>
<gene>
    <name evidence="2" type="ORF">BYL167_LOCUS51950</name>
    <name evidence="1" type="ORF">CJN711_LOCUS18217</name>
</gene>
<dbReference type="AlphaFoldDB" id="A0A815FKP7"/>
<dbReference type="Proteomes" id="UP000681967">
    <property type="component" value="Unassembled WGS sequence"/>
</dbReference>
<evidence type="ECO:0000313" key="3">
    <source>
        <dbReference type="Proteomes" id="UP000663855"/>
    </source>
</evidence>
<proteinExistence type="predicted"/>
<sequence length="92" mass="10430">MCGMAKEFYEEQFSDHENNSSIIEMEAERVDNQLTSDMQRGTIPTCTIELKHITKAISALKNKNSTGLDGVSNKMIKLLPKPYHNAFPIKTR</sequence>
<dbReference type="EMBL" id="CAJNOV010008547">
    <property type="protein sequence ID" value="CAF1326752.1"/>
    <property type="molecule type" value="Genomic_DNA"/>
</dbReference>
<evidence type="ECO:0000313" key="2">
    <source>
        <dbReference type="EMBL" id="CAF4895711.1"/>
    </source>
</evidence>
<comment type="caution">
    <text evidence="1">The sequence shown here is derived from an EMBL/GenBank/DDBJ whole genome shotgun (WGS) entry which is preliminary data.</text>
</comment>
<protein>
    <submittedName>
        <fullName evidence="1">Uncharacterized protein</fullName>
    </submittedName>
</protein>
<dbReference type="EMBL" id="CAJOBH010166156">
    <property type="protein sequence ID" value="CAF4895711.1"/>
    <property type="molecule type" value="Genomic_DNA"/>
</dbReference>
<name>A0A815FKP7_9BILA</name>
<organism evidence="1 3">
    <name type="scientific">Rotaria magnacalcarata</name>
    <dbReference type="NCBI Taxonomy" id="392030"/>
    <lineage>
        <taxon>Eukaryota</taxon>
        <taxon>Metazoa</taxon>
        <taxon>Spiralia</taxon>
        <taxon>Gnathifera</taxon>
        <taxon>Rotifera</taxon>
        <taxon>Eurotatoria</taxon>
        <taxon>Bdelloidea</taxon>
        <taxon>Philodinida</taxon>
        <taxon>Philodinidae</taxon>
        <taxon>Rotaria</taxon>
    </lineage>
</organism>
<reference evidence="1" key="1">
    <citation type="submission" date="2021-02" db="EMBL/GenBank/DDBJ databases">
        <authorList>
            <person name="Nowell W R."/>
        </authorList>
    </citation>
    <scope>NUCLEOTIDE SEQUENCE</scope>
</reference>